<comment type="caution">
    <text evidence="3">The sequence shown here is derived from an EMBL/GenBank/DDBJ whole genome shotgun (WGS) entry which is preliminary data.</text>
</comment>
<dbReference type="EMBL" id="CAWUHC010000077">
    <property type="protein sequence ID" value="CAK7229183.1"/>
    <property type="molecule type" value="Genomic_DNA"/>
</dbReference>
<gene>
    <name evidence="3" type="ORF">SBRCBS47491_007161</name>
</gene>
<organism evidence="3 4">
    <name type="scientific">Sporothrix bragantina</name>
    <dbReference type="NCBI Taxonomy" id="671064"/>
    <lineage>
        <taxon>Eukaryota</taxon>
        <taxon>Fungi</taxon>
        <taxon>Dikarya</taxon>
        <taxon>Ascomycota</taxon>
        <taxon>Pezizomycotina</taxon>
        <taxon>Sordariomycetes</taxon>
        <taxon>Sordariomycetidae</taxon>
        <taxon>Ophiostomatales</taxon>
        <taxon>Ophiostomataceae</taxon>
        <taxon>Sporothrix</taxon>
    </lineage>
</organism>
<evidence type="ECO:0000313" key="4">
    <source>
        <dbReference type="Proteomes" id="UP001642406"/>
    </source>
</evidence>
<reference evidence="3 4" key="1">
    <citation type="submission" date="2024-01" db="EMBL/GenBank/DDBJ databases">
        <authorList>
            <person name="Allen C."/>
            <person name="Tagirdzhanova G."/>
        </authorList>
    </citation>
    <scope>NUCLEOTIDE SEQUENCE [LARGE SCALE GENOMIC DNA]</scope>
</reference>
<keyword evidence="4" id="KW-1185">Reference proteome</keyword>
<dbReference type="InterPro" id="IPR054505">
    <property type="entry name" value="Myb_DNA-bind_8"/>
</dbReference>
<feature type="domain" description="Myb-like DNA-binding" evidence="2">
    <location>
        <begin position="27"/>
        <end position="75"/>
    </location>
</feature>
<sequence>MPSNNNGSGDVTGSNGSTAVNPDKAIARLLYAMLKQKSLKDIDWNQVACDPVLLEEISNGHAARMRYSRFRNATENSIKNGSNGSGSAAKSKTKNAKSRRNSGKRDHQDMDEDGDGEDTKANIKADTAVSSTEDAGDRGNGPSLDLDLNLDGAQPDTFQDTAPLAIEKALEDLTNTSFTSSLPSPPIDSNPMADSLAILERKKKMRKLYTFSPTMTSQTLHQIPLPRGAVSQTSMAAIRVHSLPTLPTNAASTSPSTATTPVNLSGALMMRHRSAGSLAPELQQQQQPQMLRQTRMMTPSSDVDNHPYNPHHGQHHTQLSLPADGSLGLDATFDFAFAGNSTNNNCNANGSSTTGHPSPWIATPFSSPPVPTFDMSPYATTIDMMGGGVGSLDPESQPLPSLFQTQFDSQQQQQDALQATFMAHAFAKHGSWDAMLGQGNGMQGHQL</sequence>
<protein>
    <recommendedName>
        <fullName evidence="2">Myb-like DNA-binding domain-containing protein</fullName>
    </recommendedName>
</protein>
<feature type="region of interest" description="Disordered" evidence="1">
    <location>
        <begin position="75"/>
        <end position="158"/>
    </location>
</feature>
<proteinExistence type="predicted"/>
<evidence type="ECO:0000313" key="3">
    <source>
        <dbReference type="EMBL" id="CAK7229183.1"/>
    </source>
</evidence>
<feature type="region of interest" description="Disordered" evidence="1">
    <location>
        <begin position="1"/>
        <end position="20"/>
    </location>
</feature>
<feature type="compositionally biased region" description="Low complexity" evidence="1">
    <location>
        <begin position="76"/>
        <end position="90"/>
    </location>
</feature>
<name>A0ABP0CAW2_9PEZI</name>
<dbReference type="Proteomes" id="UP001642406">
    <property type="component" value="Unassembled WGS sequence"/>
</dbReference>
<evidence type="ECO:0000259" key="2">
    <source>
        <dbReference type="Pfam" id="PF22980"/>
    </source>
</evidence>
<dbReference type="Pfam" id="PF22980">
    <property type="entry name" value="Myb_DNA-bind_8"/>
    <property type="match status" value="1"/>
</dbReference>
<feature type="compositionally biased region" description="Basic residues" evidence="1">
    <location>
        <begin position="91"/>
        <end position="102"/>
    </location>
</feature>
<accession>A0ABP0CAW2</accession>
<evidence type="ECO:0000256" key="1">
    <source>
        <dbReference type="SAM" id="MobiDB-lite"/>
    </source>
</evidence>